<dbReference type="Proteomes" id="UP001162891">
    <property type="component" value="Chromosome"/>
</dbReference>
<keyword evidence="3" id="KW-1185">Reference proteome</keyword>
<gene>
    <name evidence="2" type="ORF">AMOR_04770</name>
</gene>
<evidence type="ECO:0008006" key="4">
    <source>
        <dbReference type="Google" id="ProtNLM"/>
    </source>
</evidence>
<feature type="transmembrane region" description="Helical" evidence="1">
    <location>
        <begin position="68"/>
        <end position="88"/>
    </location>
</feature>
<keyword evidence="1" id="KW-0812">Transmembrane</keyword>
<feature type="transmembrane region" description="Helical" evidence="1">
    <location>
        <begin position="100"/>
        <end position="119"/>
    </location>
</feature>
<proteinExistence type="predicted"/>
<reference evidence="3" key="1">
    <citation type="journal article" date="2022" name="Int. J. Syst. Evol. Microbiol.">
        <title>Anaeromyxobacter oryzae sp. nov., Anaeromyxobacter diazotrophicus sp. nov. and Anaeromyxobacter paludicola sp. nov., isolated from paddy soils.</title>
        <authorList>
            <person name="Itoh H."/>
            <person name="Xu Z."/>
            <person name="Mise K."/>
            <person name="Masuda Y."/>
            <person name="Ushijima N."/>
            <person name="Hayakawa C."/>
            <person name="Shiratori Y."/>
            <person name="Senoo K."/>
        </authorList>
    </citation>
    <scope>NUCLEOTIDE SEQUENCE [LARGE SCALE GENOMIC DNA]</scope>
    <source>
        <strain evidence="3">Red232</strain>
    </source>
</reference>
<feature type="transmembrane region" description="Helical" evidence="1">
    <location>
        <begin position="165"/>
        <end position="189"/>
    </location>
</feature>
<sequence length="221" mass="23489">MMPPDSLKLRVLEAVRQRPVPRRTDRLPATVALAALATLAMSAVLQWGPLLFGDVGGVTHALGRPVESGGWILAGTVALALSSSLLVLPVRRSMLLPSRGLLLGVAIGVPLLVGAWLMLWHTTYDDPFTRVGWRCFALTAMTAPWPFVTLAYASRGLEPRHPRTAGAALGTVAGAWAAVMVELWCPLAVPDHVLVGHVLPLVALALAGAAIGVRIFRLRRG</sequence>
<organism evidence="2 3">
    <name type="scientific">Anaeromyxobacter oryzae</name>
    <dbReference type="NCBI Taxonomy" id="2918170"/>
    <lineage>
        <taxon>Bacteria</taxon>
        <taxon>Pseudomonadati</taxon>
        <taxon>Myxococcota</taxon>
        <taxon>Myxococcia</taxon>
        <taxon>Myxococcales</taxon>
        <taxon>Cystobacterineae</taxon>
        <taxon>Anaeromyxobacteraceae</taxon>
        <taxon>Anaeromyxobacter</taxon>
    </lineage>
</organism>
<keyword evidence="1" id="KW-1133">Transmembrane helix</keyword>
<protein>
    <recommendedName>
        <fullName evidence="4">DUF1109 domain-containing protein</fullName>
    </recommendedName>
</protein>
<evidence type="ECO:0000313" key="3">
    <source>
        <dbReference type="Proteomes" id="UP001162891"/>
    </source>
</evidence>
<accession>A0ABM7WPT5</accession>
<feature type="transmembrane region" description="Helical" evidence="1">
    <location>
        <begin position="131"/>
        <end position="153"/>
    </location>
</feature>
<dbReference type="InterPro" id="IPR009495">
    <property type="entry name" value="NrsF"/>
</dbReference>
<evidence type="ECO:0000256" key="1">
    <source>
        <dbReference type="SAM" id="Phobius"/>
    </source>
</evidence>
<dbReference type="EMBL" id="AP025591">
    <property type="protein sequence ID" value="BDG01481.1"/>
    <property type="molecule type" value="Genomic_DNA"/>
</dbReference>
<keyword evidence="1" id="KW-0472">Membrane</keyword>
<feature type="transmembrane region" description="Helical" evidence="1">
    <location>
        <begin position="27"/>
        <end position="48"/>
    </location>
</feature>
<evidence type="ECO:0000313" key="2">
    <source>
        <dbReference type="EMBL" id="BDG01481.1"/>
    </source>
</evidence>
<dbReference type="RefSeq" id="WP_248358053.1">
    <property type="nucleotide sequence ID" value="NZ_AP025591.1"/>
</dbReference>
<name>A0ABM7WPT5_9BACT</name>
<dbReference type="Pfam" id="PF06532">
    <property type="entry name" value="NrsF"/>
    <property type="match status" value="1"/>
</dbReference>
<feature type="transmembrane region" description="Helical" evidence="1">
    <location>
        <begin position="195"/>
        <end position="216"/>
    </location>
</feature>